<sequence>MRLSPSSPTFRGVHRILLAGKNMQALARLYYDLLPLLERDPRLHLAFTVIPGSHFEWAAHRFIGEREREGGAVVVDWSKVDGYAPGLVVSCSPTAELFALGVPFMVVTHGAGNNRLREDLSGVYGLAPEQLLGLGRVVDWLPLAGRAALEQLAEDCPGALEAAEVVGDLCYQRLWESRDRKSEYRRALGIPRDRLFVVMSSTWGELSLVGESKLDLLERLFRELPRERFTVGAVPHPNLEHGEGPSIAGLLGPRLGNGLVMPQVHEGWRALIAAADLVLGDSGSVTQYAGAIGLPIMLAAFGAEQMPEAGALAGIGKTAPWLRTDLPLAPQLIAAHARGAFLDFGDIIARDLDPAARIVAKSYEMLGLSHREPPAPEALPDPGLHARCGPSRSWRAEVRFAHGRADCLTFPVSEPEEARGLVVVRYDACRDRRLLAKAKVLLHHGAPLERDEALLVLDELLDHWSGCRIASVRVGEGHLILAVRNGPWFEVRCDASQTDVVPAVLEAWLGEFAPDPAGLGAPDALVDFEGRFEPPPTLRPLRDRR</sequence>
<dbReference type="SUPFAM" id="SSF53756">
    <property type="entry name" value="UDP-Glycosyltransferase/glycogen phosphorylase"/>
    <property type="match status" value="1"/>
</dbReference>
<comment type="caution">
    <text evidence="1">The sequence shown here is derived from an EMBL/GenBank/DDBJ whole genome shotgun (WGS) entry which is preliminary data.</text>
</comment>
<name>A0A4S8PJQ7_9ACTN</name>
<dbReference type="OrthoDB" id="3661391at2"/>
<dbReference type="EMBL" id="STGX01000004">
    <property type="protein sequence ID" value="THV29995.1"/>
    <property type="molecule type" value="Genomic_DNA"/>
</dbReference>
<protein>
    <submittedName>
        <fullName evidence="1">Uncharacterized protein</fullName>
    </submittedName>
</protein>
<dbReference type="AlphaFoldDB" id="A0A4S8PJQ7"/>
<organism evidence="1 2">
    <name type="scientific">Glycomyces paridis</name>
    <dbReference type="NCBI Taxonomy" id="2126555"/>
    <lineage>
        <taxon>Bacteria</taxon>
        <taxon>Bacillati</taxon>
        <taxon>Actinomycetota</taxon>
        <taxon>Actinomycetes</taxon>
        <taxon>Glycomycetales</taxon>
        <taxon>Glycomycetaceae</taxon>
        <taxon>Glycomyces</taxon>
    </lineage>
</organism>
<accession>A0A4S8PJQ7</accession>
<dbReference type="RefSeq" id="WP_136528868.1">
    <property type="nucleotide sequence ID" value="NZ_STGX01000004.1"/>
</dbReference>
<dbReference type="Proteomes" id="UP000305792">
    <property type="component" value="Unassembled WGS sequence"/>
</dbReference>
<reference evidence="1 2" key="1">
    <citation type="journal article" date="2018" name="Int. J. Syst. Evol. Microbiol.">
        <title>Glycomyces paridis sp. nov., isolated from the medicinal plant Paris polyphylla.</title>
        <authorList>
            <person name="Fang X.M."/>
            <person name="Bai J.L."/>
            <person name="Su J."/>
            <person name="Zhao L.L."/>
            <person name="Liu H.Y."/>
            <person name="Ma B.P."/>
            <person name="Zhang Y.Q."/>
            <person name="Yu L.Y."/>
        </authorList>
    </citation>
    <scope>NUCLEOTIDE SEQUENCE [LARGE SCALE GENOMIC DNA]</scope>
    <source>
        <strain evidence="1 2">CPCC 204357</strain>
    </source>
</reference>
<evidence type="ECO:0000313" key="2">
    <source>
        <dbReference type="Proteomes" id="UP000305792"/>
    </source>
</evidence>
<keyword evidence="2" id="KW-1185">Reference proteome</keyword>
<gene>
    <name evidence="1" type="ORF">E9998_06320</name>
</gene>
<evidence type="ECO:0000313" key="1">
    <source>
        <dbReference type="EMBL" id="THV29995.1"/>
    </source>
</evidence>
<proteinExistence type="predicted"/>